<comment type="caution">
    <text evidence="2">The sequence shown here is derived from an EMBL/GenBank/DDBJ whole genome shotgun (WGS) entry which is preliminary data.</text>
</comment>
<sequence length="384" mass="41118">MTSAQPLAGITVVSLEHAVAVPFATRQLADLGARVIKIERPGVGDFARGYDHSVHGQSSYFVWLNRGKESLELDVKNADDRRVLDVLIERADVFVSNLGPGAIDRLGLDAGTLRENHPDLVHCSVSGYGTEGPYQSKKAYDLLIQCETGVLAVTGSPDEPAKAGLSIADIAAGMYTYTGILTALYHRQATGEGASLEVAMIDALGEWMSQPALLAGFSGATPPRTGARHQTIAPYGPYECGDGQSVFLAVQNDREWASLCSLVLNHPELATDERFIHNPDRVANAAALNALITEALQRSSSADVVQQLDQAGIANARMRTAAELLDHPALQSRDRWRDVDTETGTARGLRSPVTVAGADDVPLGSVPRLGEHNELIRRELGVQV</sequence>
<dbReference type="GO" id="GO:0008410">
    <property type="term" value="F:CoA-transferase activity"/>
    <property type="evidence" value="ECO:0007669"/>
    <property type="project" value="TreeGrafter"/>
</dbReference>
<dbReference type="InterPro" id="IPR023606">
    <property type="entry name" value="CoA-Trfase_III_dom_1_sf"/>
</dbReference>
<keyword evidence="3" id="KW-1185">Reference proteome</keyword>
<gene>
    <name evidence="2" type="ORF">DFR67_11914</name>
</gene>
<dbReference type="AlphaFoldDB" id="A0A318RU93"/>
<reference evidence="2 3" key="1">
    <citation type="submission" date="2018-06" db="EMBL/GenBank/DDBJ databases">
        <title>Genomic Encyclopedia of Type Strains, Phase IV (KMG-IV): sequencing the most valuable type-strain genomes for metagenomic binning, comparative biology and taxonomic classification.</title>
        <authorList>
            <person name="Goeker M."/>
        </authorList>
    </citation>
    <scope>NUCLEOTIDE SEQUENCE [LARGE SCALE GENOMIC DNA]</scope>
    <source>
        <strain evidence="2 3">DSM 45521</strain>
    </source>
</reference>
<evidence type="ECO:0000256" key="1">
    <source>
        <dbReference type="ARBA" id="ARBA00022679"/>
    </source>
</evidence>
<dbReference type="PANTHER" id="PTHR48207:SF3">
    <property type="entry name" value="SUCCINATE--HYDROXYMETHYLGLUTARATE COA-TRANSFERASE"/>
    <property type="match status" value="1"/>
</dbReference>
<organism evidence="2 3">
    <name type="scientific">Williamsia limnetica</name>
    <dbReference type="NCBI Taxonomy" id="882452"/>
    <lineage>
        <taxon>Bacteria</taxon>
        <taxon>Bacillati</taxon>
        <taxon>Actinomycetota</taxon>
        <taxon>Actinomycetes</taxon>
        <taxon>Mycobacteriales</taxon>
        <taxon>Nocardiaceae</taxon>
        <taxon>Williamsia</taxon>
    </lineage>
</organism>
<dbReference type="InterPro" id="IPR050483">
    <property type="entry name" value="CoA-transferase_III_domain"/>
</dbReference>
<keyword evidence="1 2" id="KW-0808">Transferase</keyword>
<dbReference type="OrthoDB" id="9797653at2"/>
<dbReference type="InterPro" id="IPR003673">
    <property type="entry name" value="CoA-Trfase_fam_III"/>
</dbReference>
<accession>A0A318RU93</accession>
<dbReference type="EMBL" id="QJSP01000019">
    <property type="protein sequence ID" value="PYE12909.1"/>
    <property type="molecule type" value="Genomic_DNA"/>
</dbReference>
<dbReference type="InterPro" id="IPR044855">
    <property type="entry name" value="CoA-Trfase_III_dom3_sf"/>
</dbReference>
<dbReference type="Gene3D" id="3.40.50.10540">
    <property type="entry name" value="Crotonobetainyl-coa:carnitine coa-transferase, domain 1"/>
    <property type="match status" value="1"/>
</dbReference>
<dbReference type="Proteomes" id="UP000247591">
    <property type="component" value="Unassembled WGS sequence"/>
</dbReference>
<name>A0A318RU93_WILLI</name>
<dbReference type="PANTHER" id="PTHR48207">
    <property type="entry name" value="SUCCINATE--HYDROXYMETHYLGLUTARATE COA-TRANSFERASE"/>
    <property type="match status" value="1"/>
</dbReference>
<protein>
    <submittedName>
        <fullName evidence="2">Crotonobetainyl-CoA:carnitine CoA-transferase CaiB-like acyl-CoA transferase</fullName>
    </submittedName>
</protein>
<evidence type="ECO:0000313" key="3">
    <source>
        <dbReference type="Proteomes" id="UP000247591"/>
    </source>
</evidence>
<dbReference type="Gene3D" id="3.30.1540.10">
    <property type="entry name" value="formyl-coa transferase, domain 3"/>
    <property type="match status" value="1"/>
</dbReference>
<dbReference type="RefSeq" id="WP_110472159.1">
    <property type="nucleotide sequence ID" value="NZ_QJSP01000019.1"/>
</dbReference>
<dbReference type="SUPFAM" id="SSF89796">
    <property type="entry name" value="CoA-transferase family III (CaiB/BaiF)"/>
    <property type="match status" value="1"/>
</dbReference>
<proteinExistence type="predicted"/>
<dbReference type="Pfam" id="PF02515">
    <property type="entry name" value="CoA_transf_3"/>
    <property type="match status" value="1"/>
</dbReference>
<evidence type="ECO:0000313" key="2">
    <source>
        <dbReference type="EMBL" id="PYE12909.1"/>
    </source>
</evidence>